<dbReference type="Proteomes" id="UP001176941">
    <property type="component" value="Chromosome 12"/>
</dbReference>
<sequence length="115" mass="12155">MFSASRWDSTPQQLSLIGCSPGTRCVGRSAVLGQGLPRLHLRHAPALGGVHRADSVLCSSCDPPLHLCLCLKVCARGQGPLQTPEVTSPPQLLCSARWSLLSEPGKVGTSKWAIS</sequence>
<protein>
    <submittedName>
        <fullName evidence="1">Uncharacterized protein</fullName>
    </submittedName>
</protein>
<evidence type="ECO:0000313" key="1">
    <source>
        <dbReference type="EMBL" id="CAI9154915.1"/>
    </source>
</evidence>
<accession>A0ABN8XZY6</accession>
<gene>
    <name evidence="1" type="ORF">MRATA1EN1_LOCUS3877</name>
</gene>
<dbReference type="EMBL" id="OX459948">
    <property type="protein sequence ID" value="CAI9154915.1"/>
    <property type="molecule type" value="Genomic_DNA"/>
</dbReference>
<evidence type="ECO:0000313" key="2">
    <source>
        <dbReference type="Proteomes" id="UP001176941"/>
    </source>
</evidence>
<reference evidence="1" key="1">
    <citation type="submission" date="2023-04" db="EMBL/GenBank/DDBJ databases">
        <authorList>
            <consortium name="ELIXIR-Norway"/>
        </authorList>
    </citation>
    <scope>NUCLEOTIDE SEQUENCE [LARGE SCALE GENOMIC DNA]</scope>
</reference>
<proteinExistence type="predicted"/>
<keyword evidence="2" id="KW-1185">Reference proteome</keyword>
<dbReference type="PROSITE" id="PS51257">
    <property type="entry name" value="PROKAR_LIPOPROTEIN"/>
    <property type="match status" value="1"/>
</dbReference>
<name>A0ABN8XZY6_RANTA</name>
<organism evidence="1 2">
    <name type="scientific">Rangifer tarandus platyrhynchus</name>
    <name type="common">Svalbard reindeer</name>
    <dbReference type="NCBI Taxonomy" id="3082113"/>
    <lineage>
        <taxon>Eukaryota</taxon>
        <taxon>Metazoa</taxon>
        <taxon>Chordata</taxon>
        <taxon>Craniata</taxon>
        <taxon>Vertebrata</taxon>
        <taxon>Euteleostomi</taxon>
        <taxon>Mammalia</taxon>
        <taxon>Eutheria</taxon>
        <taxon>Laurasiatheria</taxon>
        <taxon>Artiodactyla</taxon>
        <taxon>Ruminantia</taxon>
        <taxon>Pecora</taxon>
        <taxon>Cervidae</taxon>
        <taxon>Odocoileinae</taxon>
        <taxon>Rangifer</taxon>
    </lineage>
</organism>